<gene>
    <name evidence="1" type="ORF">BpHYR1_025861</name>
</gene>
<dbReference type="Proteomes" id="UP000276133">
    <property type="component" value="Unassembled WGS sequence"/>
</dbReference>
<evidence type="ECO:0000313" key="2">
    <source>
        <dbReference type="Proteomes" id="UP000276133"/>
    </source>
</evidence>
<protein>
    <submittedName>
        <fullName evidence="1">Uncharacterized protein</fullName>
    </submittedName>
</protein>
<name>A0A3M7RDD3_BRAPC</name>
<keyword evidence="2" id="KW-1185">Reference proteome</keyword>
<evidence type="ECO:0000313" key="1">
    <source>
        <dbReference type="EMBL" id="RNA21517.1"/>
    </source>
</evidence>
<dbReference type="EMBL" id="REGN01003648">
    <property type="protein sequence ID" value="RNA21517.1"/>
    <property type="molecule type" value="Genomic_DNA"/>
</dbReference>
<proteinExistence type="predicted"/>
<sequence length="135" mass="16155">MKDLIINNLKEQSVQYTSTENFRHSEIHNGDLTLGFNQILIIQEKCQNILKKKNQEAKKICGESHNSGTNNRKKLAVYAEFFVEYIIILKNNIYFFTFGWIDVSQCIKNRIVIYRKKFELTFRYLMELIDCRNKY</sequence>
<reference evidence="1 2" key="1">
    <citation type="journal article" date="2018" name="Sci. Rep.">
        <title>Genomic signatures of local adaptation to the degree of environmental predictability in rotifers.</title>
        <authorList>
            <person name="Franch-Gras L."/>
            <person name="Hahn C."/>
            <person name="Garcia-Roger E.M."/>
            <person name="Carmona M.J."/>
            <person name="Serra M."/>
            <person name="Gomez A."/>
        </authorList>
    </citation>
    <scope>NUCLEOTIDE SEQUENCE [LARGE SCALE GENOMIC DNA]</scope>
    <source>
        <strain evidence="1">HYR1</strain>
    </source>
</reference>
<dbReference type="AlphaFoldDB" id="A0A3M7RDD3"/>
<accession>A0A3M7RDD3</accession>
<comment type="caution">
    <text evidence="1">The sequence shown here is derived from an EMBL/GenBank/DDBJ whole genome shotgun (WGS) entry which is preliminary data.</text>
</comment>
<organism evidence="1 2">
    <name type="scientific">Brachionus plicatilis</name>
    <name type="common">Marine rotifer</name>
    <name type="synonym">Brachionus muelleri</name>
    <dbReference type="NCBI Taxonomy" id="10195"/>
    <lineage>
        <taxon>Eukaryota</taxon>
        <taxon>Metazoa</taxon>
        <taxon>Spiralia</taxon>
        <taxon>Gnathifera</taxon>
        <taxon>Rotifera</taxon>
        <taxon>Eurotatoria</taxon>
        <taxon>Monogononta</taxon>
        <taxon>Pseudotrocha</taxon>
        <taxon>Ploima</taxon>
        <taxon>Brachionidae</taxon>
        <taxon>Brachionus</taxon>
    </lineage>
</organism>